<evidence type="ECO:0000256" key="5">
    <source>
        <dbReference type="ARBA" id="ARBA00023136"/>
    </source>
</evidence>
<comment type="caution">
    <text evidence="7">The sequence shown here is derived from an EMBL/GenBank/DDBJ whole genome shotgun (WGS) entry which is preliminary data.</text>
</comment>
<feature type="transmembrane region" description="Helical" evidence="6">
    <location>
        <begin position="320"/>
        <end position="337"/>
    </location>
</feature>
<dbReference type="Pfam" id="PF03739">
    <property type="entry name" value="LptF_LptG"/>
    <property type="match status" value="1"/>
</dbReference>
<evidence type="ECO:0000256" key="2">
    <source>
        <dbReference type="ARBA" id="ARBA00022475"/>
    </source>
</evidence>
<keyword evidence="4 6" id="KW-1133">Transmembrane helix</keyword>
<sequence length="409" mass="44720">MKKPIPTPHGTARFRLIDAYLLRMLLWPIVGCLGVTVIALLLERVLRLLDVLSQSSARFGYVTELAANLVPHYLGLALPVAFFVALFIVITKLSDGSEIDALLASGQSLTRIAAPFVYVGLFLMVFSLIVFGYMQPYSRYAYRAVMHEAINAGWNGKLNGGSFIDQPKLLMTADGADPAGQQLTRVFIRRMDAAGREEVITAATADLRSAPDGKNVIMLLRRGQRIGLDARGEYRILVFDQFTTNVPLSGAAALLRSRGGDERELTLGELARQAESPNPIVPRPTLLAELYGRLARAAFLPFLPLLAFPLGLAAKRGNRTPGLIIAGVLLLAFQHSLQLGQSLAESGKAMPLAAIGLPWLIFTSLSVWMFVGSRKRPGQTPVTDLIQSFGGGIKRFRRMFRDKFEQADA</sequence>
<dbReference type="EMBL" id="JAVDRL010000013">
    <property type="protein sequence ID" value="MDR6533500.1"/>
    <property type="molecule type" value="Genomic_DNA"/>
</dbReference>
<feature type="transmembrane region" description="Helical" evidence="6">
    <location>
        <begin position="349"/>
        <end position="371"/>
    </location>
</feature>
<evidence type="ECO:0000256" key="3">
    <source>
        <dbReference type="ARBA" id="ARBA00022692"/>
    </source>
</evidence>
<feature type="transmembrane region" description="Helical" evidence="6">
    <location>
        <begin position="73"/>
        <end position="91"/>
    </location>
</feature>
<keyword evidence="2" id="KW-1003">Cell membrane</keyword>
<comment type="subcellular location">
    <subcellularLocation>
        <location evidence="1">Cell membrane</location>
        <topology evidence="1">Multi-pass membrane protein</topology>
    </subcellularLocation>
</comment>
<feature type="transmembrane region" description="Helical" evidence="6">
    <location>
        <begin position="20"/>
        <end position="42"/>
    </location>
</feature>
<evidence type="ECO:0000256" key="6">
    <source>
        <dbReference type="SAM" id="Phobius"/>
    </source>
</evidence>
<accession>A0ABU1N4Y4</accession>
<proteinExistence type="predicted"/>
<keyword evidence="5 6" id="KW-0472">Membrane</keyword>
<gene>
    <name evidence="7" type="ORF">J2800_004266</name>
</gene>
<keyword evidence="8" id="KW-1185">Reference proteome</keyword>
<dbReference type="InterPro" id="IPR005495">
    <property type="entry name" value="LptG/LptF_permease"/>
</dbReference>
<dbReference type="PANTHER" id="PTHR33529:SF2">
    <property type="entry name" value="LIPOPOLYSACCHARIDE EXPORT SYSTEM PERMEASE PROTEIN LPTG"/>
    <property type="match status" value="1"/>
</dbReference>
<evidence type="ECO:0000256" key="1">
    <source>
        <dbReference type="ARBA" id="ARBA00004651"/>
    </source>
</evidence>
<organism evidence="7 8">
    <name type="scientific">Caulobacter rhizosphaerae</name>
    <dbReference type="NCBI Taxonomy" id="2010972"/>
    <lineage>
        <taxon>Bacteria</taxon>
        <taxon>Pseudomonadati</taxon>
        <taxon>Pseudomonadota</taxon>
        <taxon>Alphaproteobacteria</taxon>
        <taxon>Caulobacterales</taxon>
        <taxon>Caulobacteraceae</taxon>
        <taxon>Caulobacter</taxon>
    </lineage>
</organism>
<keyword evidence="3 6" id="KW-0812">Transmembrane</keyword>
<evidence type="ECO:0000313" key="7">
    <source>
        <dbReference type="EMBL" id="MDR6533500.1"/>
    </source>
</evidence>
<dbReference type="PANTHER" id="PTHR33529">
    <property type="entry name" value="SLR0882 PROTEIN-RELATED"/>
    <property type="match status" value="1"/>
</dbReference>
<name>A0ABU1N4Y4_9CAUL</name>
<reference evidence="7 8" key="1">
    <citation type="submission" date="2023-07" db="EMBL/GenBank/DDBJ databases">
        <title>Sorghum-associated microbial communities from plants grown in Nebraska, USA.</title>
        <authorList>
            <person name="Schachtman D."/>
        </authorList>
    </citation>
    <scope>NUCLEOTIDE SEQUENCE [LARGE SCALE GENOMIC DNA]</scope>
    <source>
        <strain evidence="7 8">DS2154</strain>
    </source>
</reference>
<protein>
    <submittedName>
        <fullName evidence="7">Lipopolysaccharide export system permease protein</fullName>
    </submittedName>
</protein>
<evidence type="ECO:0000256" key="4">
    <source>
        <dbReference type="ARBA" id="ARBA00022989"/>
    </source>
</evidence>
<feature type="transmembrane region" description="Helical" evidence="6">
    <location>
        <begin position="112"/>
        <end position="134"/>
    </location>
</feature>
<dbReference type="Proteomes" id="UP001262754">
    <property type="component" value="Unassembled WGS sequence"/>
</dbReference>
<evidence type="ECO:0000313" key="8">
    <source>
        <dbReference type="Proteomes" id="UP001262754"/>
    </source>
</evidence>